<accession>A0A495BI86</accession>
<organism evidence="3 4">
    <name type="scientific">Vogesella indigofera</name>
    <name type="common">Pseudomonas indigofera</name>
    <dbReference type="NCBI Taxonomy" id="45465"/>
    <lineage>
        <taxon>Bacteria</taxon>
        <taxon>Pseudomonadati</taxon>
        <taxon>Pseudomonadota</taxon>
        <taxon>Betaproteobacteria</taxon>
        <taxon>Neisseriales</taxon>
        <taxon>Chromobacteriaceae</taxon>
        <taxon>Vogesella</taxon>
    </lineage>
</organism>
<dbReference type="AlphaFoldDB" id="A0A495BI86"/>
<gene>
    <name evidence="3" type="ORF">C8E02_0822</name>
    <name evidence="2" type="ORF">PQU93_06325</name>
</gene>
<reference evidence="3 4" key="1">
    <citation type="submission" date="2018-10" db="EMBL/GenBank/DDBJ databases">
        <title>Genomic Encyclopedia of Type Strains, Phase IV (KMG-IV): sequencing the most valuable type-strain genomes for metagenomic binning, comparative biology and taxonomic classification.</title>
        <authorList>
            <person name="Goeker M."/>
        </authorList>
    </citation>
    <scope>NUCLEOTIDE SEQUENCE [LARGE SCALE GENOMIC DNA]</scope>
    <source>
        <strain evidence="3 4">DSM 3303</strain>
    </source>
</reference>
<keyword evidence="1" id="KW-0472">Membrane</keyword>
<keyword evidence="1" id="KW-0812">Transmembrane</keyword>
<protein>
    <submittedName>
        <fullName evidence="2">DUF4845 domain-containing protein</fullName>
    </submittedName>
    <submittedName>
        <fullName evidence="3">Uncharacterized protein DUF4845</fullName>
    </submittedName>
</protein>
<name>A0A495BI86_VOGIN</name>
<dbReference type="InterPro" id="IPR032314">
    <property type="entry name" value="DUF4845"/>
</dbReference>
<evidence type="ECO:0000313" key="2">
    <source>
        <dbReference type="EMBL" id="MDC7690401.1"/>
    </source>
</evidence>
<dbReference type="Proteomes" id="UP000279384">
    <property type="component" value="Unassembled WGS sequence"/>
</dbReference>
<dbReference type="EMBL" id="RBID01000011">
    <property type="protein sequence ID" value="RKQ61057.1"/>
    <property type="molecule type" value="Genomic_DNA"/>
</dbReference>
<proteinExistence type="predicted"/>
<evidence type="ECO:0000256" key="1">
    <source>
        <dbReference type="SAM" id="Phobius"/>
    </source>
</evidence>
<comment type="caution">
    <text evidence="3">The sequence shown here is derived from an EMBL/GenBank/DDBJ whole genome shotgun (WGS) entry which is preliminary data.</text>
</comment>
<dbReference type="Pfam" id="PF16137">
    <property type="entry name" value="DUF4845"/>
    <property type="match status" value="1"/>
</dbReference>
<dbReference type="EMBL" id="JAQQKY010000002">
    <property type="protein sequence ID" value="MDC7690401.1"/>
    <property type="molecule type" value="Genomic_DNA"/>
</dbReference>
<evidence type="ECO:0000313" key="3">
    <source>
        <dbReference type="EMBL" id="RKQ61057.1"/>
    </source>
</evidence>
<reference evidence="2 5" key="2">
    <citation type="submission" date="2023-01" db="EMBL/GenBank/DDBJ databases">
        <title>Novel species of the genus Vogesella isolated from rivers.</title>
        <authorList>
            <person name="Lu H."/>
        </authorList>
    </citation>
    <scope>NUCLEOTIDE SEQUENCE [LARGE SCALE GENOMIC DNA]</scope>
    <source>
        <strain evidence="2 5">SH7W</strain>
    </source>
</reference>
<evidence type="ECO:0000313" key="4">
    <source>
        <dbReference type="Proteomes" id="UP000279384"/>
    </source>
</evidence>
<evidence type="ECO:0000313" key="5">
    <source>
        <dbReference type="Proteomes" id="UP001221566"/>
    </source>
</evidence>
<dbReference type="Proteomes" id="UP001221566">
    <property type="component" value="Unassembled WGS sequence"/>
</dbReference>
<keyword evidence="5" id="KW-1185">Reference proteome</keyword>
<feature type="transmembrane region" description="Helical" evidence="1">
    <location>
        <begin position="7"/>
        <end position="27"/>
    </location>
</feature>
<dbReference type="RefSeq" id="WP_047966272.1">
    <property type="nucleotide sequence ID" value="NZ_JAQQKY010000002.1"/>
</dbReference>
<sequence length="122" mass="13643">MKQQRGFSLLVVLALAIVLSVVLLAFFKLLPVYTEYFAIKKTIDEMVVTPGKTEGELRREFRDRTTVHGIVSIKPEDLLILTTPTAVGIGVRYRREVPLVDHLGLILSFEHEAGTPVLESNP</sequence>
<keyword evidence="1" id="KW-1133">Transmembrane helix</keyword>